<name>A0A8J2LSW0_9HEXA</name>
<dbReference type="EMBL" id="CAJVCH010571767">
    <property type="protein sequence ID" value="CAG7838474.1"/>
    <property type="molecule type" value="Genomic_DNA"/>
</dbReference>
<dbReference type="InterPro" id="IPR015897">
    <property type="entry name" value="CHK_kinase-like"/>
</dbReference>
<proteinExistence type="predicted"/>
<evidence type="ECO:0000313" key="3">
    <source>
        <dbReference type="Proteomes" id="UP000708208"/>
    </source>
</evidence>
<keyword evidence="3" id="KW-1185">Reference proteome</keyword>
<sequence>MSKVEIPTNAIAIPENLEDVNHTWLSSILGISISPSNFLATPNAQVGTGFLSQIVRVSCEELDGTPLKLIVKLLPQGDSSNTDFAKTIVVDAAFDVREIDFYSIIYPDLIQVLPELKDYMCHFYTGFITENPRSSVIVMGDLKPDGYKTINFGNYLSEFQMEESVKFMAKFHYASNALEYKKKLPLDQIYPFLHDKNANEPTKQSFFTFFINGLAKLDAFFEKENCSVEFRDYFKSLLPDQIPIFTNVFRAMNKHTSLIHGDLWSNNLLVQDDGKSIKVIDWQLVACGDPSYDLAVLIISILPPERLKRDEVERLLRLYFDTYLELSDFGIE</sequence>
<dbReference type="Proteomes" id="UP000708208">
    <property type="component" value="Unassembled WGS sequence"/>
</dbReference>
<dbReference type="GO" id="GO:0005524">
    <property type="term" value="F:ATP binding"/>
    <property type="evidence" value="ECO:0007669"/>
    <property type="project" value="InterPro"/>
</dbReference>
<dbReference type="PANTHER" id="PTHR11012:SF58">
    <property type="entry name" value="CHK KINASE-LIKE DOMAIN-CONTAINING PROTEIN"/>
    <property type="match status" value="1"/>
</dbReference>
<evidence type="ECO:0000259" key="1">
    <source>
        <dbReference type="PROSITE" id="PS50011"/>
    </source>
</evidence>
<feature type="domain" description="Protein kinase" evidence="1">
    <location>
        <begin position="40"/>
        <end position="332"/>
    </location>
</feature>
<gene>
    <name evidence="2" type="ORF">AFUS01_LOCUS47443</name>
</gene>
<dbReference type="Pfam" id="PF02958">
    <property type="entry name" value="EcKL"/>
    <property type="match status" value="1"/>
</dbReference>
<dbReference type="SMART" id="SM00587">
    <property type="entry name" value="CHK"/>
    <property type="match status" value="1"/>
</dbReference>
<dbReference type="OrthoDB" id="7634340at2759"/>
<protein>
    <recommendedName>
        <fullName evidence="1">Protein kinase domain-containing protein</fullName>
    </recommendedName>
</protein>
<dbReference type="InterPro" id="IPR000719">
    <property type="entry name" value="Prot_kinase_dom"/>
</dbReference>
<evidence type="ECO:0000313" key="2">
    <source>
        <dbReference type="EMBL" id="CAG7838474.1"/>
    </source>
</evidence>
<accession>A0A8J2LSW0</accession>
<dbReference type="GO" id="GO:0004672">
    <property type="term" value="F:protein kinase activity"/>
    <property type="evidence" value="ECO:0007669"/>
    <property type="project" value="InterPro"/>
</dbReference>
<organism evidence="2 3">
    <name type="scientific">Allacma fusca</name>
    <dbReference type="NCBI Taxonomy" id="39272"/>
    <lineage>
        <taxon>Eukaryota</taxon>
        <taxon>Metazoa</taxon>
        <taxon>Ecdysozoa</taxon>
        <taxon>Arthropoda</taxon>
        <taxon>Hexapoda</taxon>
        <taxon>Collembola</taxon>
        <taxon>Symphypleona</taxon>
        <taxon>Sminthuridae</taxon>
        <taxon>Allacma</taxon>
    </lineage>
</organism>
<dbReference type="PANTHER" id="PTHR11012">
    <property type="entry name" value="PROTEIN KINASE-LIKE DOMAIN-CONTAINING"/>
    <property type="match status" value="1"/>
</dbReference>
<comment type="caution">
    <text evidence="2">The sequence shown here is derived from an EMBL/GenBank/DDBJ whole genome shotgun (WGS) entry which is preliminary data.</text>
</comment>
<dbReference type="InterPro" id="IPR004119">
    <property type="entry name" value="EcKL"/>
</dbReference>
<dbReference type="AlphaFoldDB" id="A0A8J2LSW0"/>
<reference evidence="2" key="1">
    <citation type="submission" date="2021-06" db="EMBL/GenBank/DDBJ databases">
        <authorList>
            <person name="Hodson N. C."/>
            <person name="Mongue J. A."/>
            <person name="Jaron S. K."/>
        </authorList>
    </citation>
    <scope>NUCLEOTIDE SEQUENCE</scope>
</reference>
<dbReference type="PROSITE" id="PS50011">
    <property type="entry name" value="PROTEIN_KINASE_DOM"/>
    <property type="match status" value="1"/>
</dbReference>